<keyword evidence="1" id="KW-0808">Transferase</keyword>
<dbReference type="SUPFAM" id="SSF56672">
    <property type="entry name" value="DNA/RNA polymerases"/>
    <property type="match status" value="1"/>
</dbReference>
<accession>A0ABQ9ILP9</accession>
<evidence type="ECO:0000256" key="1">
    <source>
        <dbReference type="ARBA" id="ARBA00022679"/>
    </source>
</evidence>
<dbReference type="InterPro" id="IPR000477">
    <property type="entry name" value="RT_dom"/>
</dbReference>
<evidence type="ECO:0000259" key="7">
    <source>
        <dbReference type="Pfam" id="PF00078"/>
    </source>
</evidence>
<name>A0ABQ9ILP9_9NEOP</name>
<sequence>MLISTRGFAAARVVSTSFFATTKSVAPCQAKCFGYGKLGHWTSVCKAGGRSNQGKVFNVTGNGKHRHSENDDREDVFTGGLWLNALGTDKIVVFEKSVNFTDTGADVSCVPTSVVPEQMLQIVKKTEEPISGPDGHRLKVIGFLDLVLETKDKQTSSKVFVISGLQTAILGRQCLQNLGIVYFKEGRCMVAKVYGECDLVSEFSKVNVRVEFSELVHGLGKMKDTVKIVLKRNAVRICGDYTEPHFPSTSVESKLALLKREKYFSKIDANSSFYQIELAKESQVLTTFITPFDIYFFKRLPFGISTSQTGLPRFWKTFHGLCFMWIIFLFMHPLFDDSTLREVLHRLQNEGTTINKGKSVFGVTSVRYLGYILTSKGISVDPERVLALSEFSQPKTTSELKKFLGIVIFSALFLTSKSEILESLFSLFKKDTEFVWGPAQAKAFANIKGLLLQTPNLAFSDPEQ</sequence>
<dbReference type="InterPro" id="IPR043502">
    <property type="entry name" value="DNA/RNA_pol_sf"/>
</dbReference>
<protein>
    <submittedName>
        <fullName evidence="8">Uncharacterized protein</fullName>
    </submittedName>
</protein>
<dbReference type="InterPro" id="IPR018061">
    <property type="entry name" value="Retropepsins"/>
</dbReference>
<dbReference type="CDD" id="cd00303">
    <property type="entry name" value="retropepsin_like"/>
    <property type="match status" value="1"/>
</dbReference>
<dbReference type="InterPro" id="IPR021109">
    <property type="entry name" value="Peptidase_aspartic_dom_sf"/>
</dbReference>
<evidence type="ECO:0000256" key="4">
    <source>
        <dbReference type="ARBA" id="ARBA00022759"/>
    </source>
</evidence>
<dbReference type="InterPro" id="IPR050951">
    <property type="entry name" value="Retrovirus_Pol_polyprotein"/>
</dbReference>
<keyword evidence="5" id="KW-0378">Hydrolase</keyword>
<dbReference type="PANTHER" id="PTHR37984">
    <property type="entry name" value="PROTEIN CBG26694"/>
    <property type="match status" value="1"/>
</dbReference>
<gene>
    <name evidence="8" type="ORF">PR048_002953</name>
</gene>
<evidence type="ECO:0000313" key="9">
    <source>
        <dbReference type="Proteomes" id="UP001159363"/>
    </source>
</evidence>
<organism evidence="8 9">
    <name type="scientific">Dryococelus australis</name>
    <dbReference type="NCBI Taxonomy" id="614101"/>
    <lineage>
        <taxon>Eukaryota</taxon>
        <taxon>Metazoa</taxon>
        <taxon>Ecdysozoa</taxon>
        <taxon>Arthropoda</taxon>
        <taxon>Hexapoda</taxon>
        <taxon>Insecta</taxon>
        <taxon>Pterygota</taxon>
        <taxon>Neoptera</taxon>
        <taxon>Polyneoptera</taxon>
        <taxon>Phasmatodea</taxon>
        <taxon>Verophasmatodea</taxon>
        <taxon>Anareolatae</taxon>
        <taxon>Phasmatidae</taxon>
        <taxon>Eurycanthinae</taxon>
        <taxon>Dryococelus</taxon>
    </lineage>
</organism>
<comment type="caution">
    <text evidence="8">The sequence shown here is derived from an EMBL/GenBank/DDBJ whole genome shotgun (WGS) entry which is preliminary data.</text>
</comment>
<evidence type="ECO:0000256" key="5">
    <source>
        <dbReference type="ARBA" id="ARBA00022801"/>
    </source>
</evidence>
<dbReference type="SUPFAM" id="SSF50630">
    <property type="entry name" value="Acid proteases"/>
    <property type="match status" value="1"/>
</dbReference>
<keyword evidence="3" id="KW-0540">Nuclease</keyword>
<dbReference type="Gene3D" id="3.30.70.270">
    <property type="match status" value="2"/>
</dbReference>
<keyword evidence="2" id="KW-0548">Nucleotidyltransferase</keyword>
<dbReference type="Gene3D" id="3.10.10.10">
    <property type="entry name" value="HIV Type 1 Reverse Transcriptase, subunit A, domain 1"/>
    <property type="match status" value="1"/>
</dbReference>
<dbReference type="Gene3D" id="2.40.70.10">
    <property type="entry name" value="Acid Proteases"/>
    <property type="match status" value="1"/>
</dbReference>
<evidence type="ECO:0000256" key="2">
    <source>
        <dbReference type="ARBA" id="ARBA00022695"/>
    </source>
</evidence>
<dbReference type="Proteomes" id="UP001159363">
    <property type="component" value="Chromosome 1"/>
</dbReference>
<proteinExistence type="predicted"/>
<dbReference type="EMBL" id="JARBHB010000001">
    <property type="protein sequence ID" value="KAJ8897604.1"/>
    <property type="molecule type" value="Genomic_DNA"/>
</dbReference>
<dbReference type="CDD" id="cd01647">
    <property type="entry name" value="RT_LTR"/>
    <property type="match status" value="1"/>
</dbReference>
<reference evidence="8 9" key="1">
    <citation type="submission" date="2023-02" db="EMBL/GenBank/DDBJ databases">
        <title>LHISI_Scaffold_Assembly.</title>
        <authorList>
            <person name="Stuart O.P."/>
            <person name="Cleave R."/>
            <person name="Magrath M.J.L."/>
            <person name="Mikheyev A.S."/>
        </authorList>
    </citation>
    <scope>NUCLEOTIDE SEQUENCE [LARGE SCALE GENOMIC DNA]</scope>
    <source>
        <strain evidence="8">Daus_M_001</strain>
        <tissue evidence="8">Leg muscle</tissue>
    </source>
</reference>
<dbReference type="Pfam" id="PF00078">
    <property type="entry name" value="RVT_1"/>
    <property type="match status" value="1"/>
</dbReference>
<dbReference type="Pfam" id="PF00077">
    <property type="entry name" value="RVP"/>
    <property type="match status" value="1"/>
</dbReference>
<evidence type="ECO:0000313" key="8">
    <source>
        <dbReference type="EMBL" id="KAJ8897604.1"/>
    </source>
</evidence>
<keyword evidence="4" id="KW-0255">Endonuclease</keyword>
<keyword evidence="9" id="KW-1185">Reference proteome</keyword>
<evidence type="ECO:0000259" key="6">
    <source>
        <dbReference type="Pfam" id="PF00077"/>
    </source>
</evidence>
<dbReference type="InterPro" id="IPR043128">
    <property type="entry name" value="Rev_trsase/Diguanyl_cyclase"/>
</dbReference>
<evidence type="ECO:0000256" key="3">
    <source>
        <dbReference type="ARBA" id="ARBA00022722"/>
    </source>
</evidence>
<feature type="domain" description="Retropepsins" evidence="6">
    <location>
        <begin position="101"/>
        <end position="180"/>
    </location>
</feature>
<feature type="domain" description="Reverse transcriptase" evidence="7">
    <location>
        <begin position="243"/>
        <end position="307"/>
    </location>
</feature>
<dbReference type="PANTHER" id="PTHR37984:SF5">
    <property type="entry name" value="PROTEIN NYNRIN-LIKE"/>
    <property type="match status" value="1"/>
</dbReference>